<proteinExistence type="predicted"/>
<comment type="caution">
    <text evidence="5">The sequence shown here is derived from an EMBL/GenBank/DDBJ whole genome shotgun (WGS) entry which is preliminary data.</text>
</comment>
<dbReference type="Pfam" id="PF13432">
    <property type="entry name" value="TPR_16"/>
    <property type="match status" value="1"/>
</dbReference>
<feature type="repeat" description="TPR" evidence="3">
    <location>
        <begin position="534"/>
        <end position="567"/>
    </location>
</feature>
<evidence type="ECO:0000256" key="4">
    <source>
        <dbReference type="SAM" id="Phobius"/>
    </source>
</evidence>
<reference evidence="5 6" key="1">
    <citation type="submission" date="2021-05" db="EMBL/GenBank/DDBJ databases">
        <title>The draft genome of Geobacter pelophilus DSM 12255.</title>
        <authorList>
            <person name="Xu Z."/>
            <person name="Masuda Y."/>
            <person name="Itoh H."/>
            <person name="Senoo K."/>
        </authorList>
    </citation>
    <scope>NUCLEOTIDE SEQUENCE [LARGE SCALE GENOMIC DNA]</scope>
    <source>
        <strain evidence="5 6">DSM 12255</strain>
    </source>
</reference>
<feature type="transmembrane region" description="Helical" evidence="4">
    <location>
        <begin position="334"/>
        <end position="353"/>
    </location>
</feature>
<feature type="transmembrane region" description="Helical" evidence="4">
    <location>
        <begin position="23"/>
        <end position="46"/>
    </location>
</feature>
<dbReference type="SMART" id="SM00028">
    <property type="entry name" value="TPR"/>
    <property type="match status" value="2"/>
</dbReference>
<evidence type="ECO:0000313" key="6">
    <source>
        <dbReference type="Proteomes" id="UP000811899"/>
    </source>
</evidence>
<keyword evidence="4" id="KW-1133">Transmembrane helix</keyword>
<keyword evidence="1" id="KW-0677">Repeat</keyword>
<dbReference type="EMBL" id="JAHCVJ010000001">
    <property type="protein sequence ID" value="MBT0663510.1"/>
    <property type="molecule type" value="Genomic_DNA"/>
</dbReference>
<keyword evidence="4" id="KW-0812">Transmembrane</keyword>
<feature type="repeat" description="TPR" evidence="3">
    <location>
        <begin position="568"/>
        <end position="601"/>
    </location>
</feature>
<dbReference type="AlphaFoldDB" id="A0AAW4L136"/>
<dbReference type="PANTHER" id="PTHR44227">
    <property type="match status" value="1"/>
</dbReference>
<feature type="transmembrane region" description="Helical" evidence="4">
    <location>
        <begin position="145"/>
        <end position="167"/>
    </location>
</feature>
<evidence type="ECO:0000313" key="5">
    <source>
        <dbReference type="EMBL" id="MBT0663510.1"/>
    </source>
</evidence>
<keyword evidence="2 3" id="KW-0802">TPR repeat</keyword>
<organism evidence="5 6">
    <name type="scientific">Geoanaerobacter pelophilus</name>
    <dbReference type="NCBI Taxonomy" id="60036"/>
    <lineage>
        <taxon>Bacteria</taxon>
        <taxon>Pseudomonadati</taxon>
        <taxon>Thermodesulfobacteriota</taxon>
        <taxon>Desulfuromonadia</taxon>
        <taxon>Geobacterales</taxon>
        <taxon>Geobacteraceae</taxon>
        <taxon>Geoanaerobacter</taxon>
    </lineage>
</organism>
<feature type="transmembrane region" description="Helical" evidence="4">
    <location>
        <begin position="112"/>
        <end position="133"/>
    </location>
</feature>
<gene>
    <name evidence="5" type="ORF">KI809_04265</name>
</gene>
<sequence>MGNVRQILRLSNCDISDTAYRRIIIWAIILLGSALYAHTLPFPFVWDGRGYILGNPLVKGFGYYDDILNIGKFVQLDEKLGIPSDYVTNFIQRPITYFTFSINYLLGGNNPAGYRAFNIAIHLFNTIIIYRLLERILQRSSDSKLLDRFSTRFIPTASAMLFLVHPLQTESVIYITQRFTSMAAGFYLMTAYLYFCSTTGSDKRRATLLYWASVATLLAGMLTKEVVFTAPFVLLLLEIIVLGNPWKSSLQKVLPHMLCLPVIPSLVMVATAAQKSSTVSLKNSLNAINFYDYSIADYATTQLCAIVSYIRLIFLPYGQNADHDYPLYTSLLQGRVLLSLTVLTAIVVSSLLLYRRKPQEQHQSLLFFGVMFFFISISVTSSIVPMAELLVERRTYLPSFGAFLSIVSAADLLRIKWRAIIARKVMMAGFAVWLIILCGVTYARSEVWRSTVSFWQDSALKSPNKLRPMLALVAAYFDRKQYERAAAWQKKIIALYPAEQNYYVILEELQYLQGLYTDSIETGVQALSLGDGSATIYYFLGLAYAKIGLPGDAEQALKYAIALEPKFLDAHLALAEFYRSAKNYAGALEQYRVAAKLDPQKKHFAKIIEDLEGITATGRLTKSK</sequence>
<evidence type="ECO:0000256" key="2">
    <source>
        <dbReference type="ARBA" id="ARBA00022803"/>
    </source>
</evidence>
<protein>
    <recommendedName>
        <fullName evidence="7">Tetratricopeptide repeat protein</fullName>
    </recommendedName>
</protein>
<feature type="transmembrane region" description="Helical" evidence="4">
    <location>
        <begin position="208"/>
        <end position="241"/>
    </location>
</feature>
<feature type="transmembrane region" description="Helical" evidence="4">
    <location>
        <begin position="295"/>
        <end position="314"/>
    </location>
</feature>
<dbReference type="RefSeq" id="WP_214170244.1">
    <property type="nucleotide sequence ID" value="NZ_JAHCVJ010000001.1"/>
</dbReference>
<keyword evidence="4" id="KW-0472">Membrane</keyword>
<feature type="transmembrane region" description="Helical" evidence="4">
    <location>
        <begin position="365"/>
        <end position="384"/>
    </location>
</feature>
<dbReference type="InterPro" id="IPR052346">
    <property type="entry name" value="O-mannosyl-transferase_TMTC"/>
</dbReference>
<name>A0AAW4L136_9BACT</name>
<dbReference type="Gene3D" id="1.25.40.10">
    <property type="entry name" value="Tetratricopeptide repeat domain"/>
    <property type="match status" value="1"/>
</dbReference>
<keyword evidence="6" id="KW-1185">Reference proteome</keyword>
<feature type="transmembrane region" description="Helical" evidence="4">
    <location>
        <begin position="179"/>
        <end position="196"/>
    </location>
</feature>
<feature type="transmembrane region" description="Helical" evidence="4">
    <location>
        <begin position="425"/>
        <end position="443"/>
    </location>
</feature>
<feature type="transmembrane region" description="Helical" evidence="4">
    <location>
        <begin position="253"/>
        <end position="274"/>
    </location>
</feature>
<dbReference type="InterPro" id="IPR011990">
    <property type="entry name" value="TPR-like_helical_dom_sf"/>
</dbReference>
<dbReference type="PROSITE" id="PS50005">
    <property type="entry name" value="TPR"/>
    <property type="match status" value="2"/>
</dbReference>
<dbReference type="InterPro" id="IPR019734">
    <property type="entry name" value="TPR_rpt"/>
</dbReference>
<evidence type="ECO:0008006" key="7">
    <source>
        <dbReference type="Google" id="ProtNLM"/>
    </source>
</evidence>
<dbReference type="Proteomes" id="UP000811899">
    <property type="component" value="Unassembled WGS sequence"/>
</dbReference>
<evidence type="ECO:0000256" key="1">
    <source>
        <dbReference type="ARBA" id="ARBA00022737"/>
    </source>
</evidence>
<dbReference type="PANTHER" id="PTHR44227:SF3">
    <property type="entry name" value="PROTEIN O-MANNOSYL-TRANSFERASE TMTC4"/>
    <property type="match status" value="1"/>
</dbReference>
<evidence type="ECO:0000256" key="3">
    <source>
        <dbReference type="PROSITE-ProRule" id="PRU00339"/>
    </source>
</evidence>
<accession>A0AAW4L136</accession>
<dbReference type="SUPFAM" id="SSF48452">
    <property type="entry name" value="TPR-like"/>
    <property type="match status" value="1"/>
</dbReference>